<evidence type="ECO:0000256" key="3">
    <source>
        <dbReference type="ARBA" id="ARBA00006991"/>
    </source>
</evidence>
<keyword evidence="5" id="KW-0238">DNA-binding</keyword>
<comment type="subcellular location">
    <subcellularLocation>
        <location evidence="2">Nucleus</location>
    </subcellularLocation>
</comment>
<protein>
    <submittedName>
        <fullName evidence="11">ZN250 protein</fullName>
    </submittedName>
</protein>
<dbReference type="Gene3D" id="3.30.160.60">
    <property type="entry name" value="Classic Zinc Finger"/>
    <property type="match status" value="1"/>
</dbReference>
<keyword evidence="8" id="KW-0479">Metal-binding</keyword>
<evidence type="ECO:0000256" key="9">
    <source>
        <dbReference type="SAM" id="MobiDB-lite"/>
    </source>
</evidence>
<evidence type="ECO:0000256" key="5">
    <source>
        <dbReference type="ARBA" id="ARBA00023125"/>
    </source>
</evidence>
<sequence length="73" mass="7693">PPTGPTTAPEPPQHPHGVRRGPPRRQTQRDPSAPKAGGGSAAEPPARPYACGQCGKSFGRLTHLKTHERTHTG</sequence>
<evidence type="ECO:0000313" key="12">
    <source>
        <dbReference type="Proteomes" id="UP000540071"/>
    </source>
</evidence>
<reference evidence="11 12" key="1">
    <citation type="submission" date="2019-09" db="EMBL/GenBank/DDBJ databases">
        <title>Bird 10,000 Genomes (B10K) Project - Family phase.</title>
        <authorList>
            <person name="Zhang G."/>
        </authorList>
    </citation>
    <scope>NUCLEOTIDE SEQUENCE [LARGE SCALE GENOMIC DNA]</scope>
    <source>
        <strain evidence="11">OUT-0023</strain>
        <tissue evidence="11">Blood</tissue>
    </source>
</reference>
<dbReference type="GO" id="GO:0008270">
    <property type="term" value="F:zinc ion binding"/>
    <property type="evidence" value="ECO:0007669"/>
    <property type="project" value="UniProtKB-KW"/>
</dbReference>
<comment type="caution">
    <text evidence="11">The sequence shown here is derived from an EMBL/GenBank/DDBJ whole genome shotgun (WGS) entry which is preliminary data.</text>
</comment>
<keyword evidence="8" id="KW-0862">Zinc</keyword>
<dbReference type="PROSITE" id="PS50157">
    <property type="entry name" value="ZINC_FINGER_C2H2_2"/>
    <property type="match status" value="1"/>
</dbReference>
<feature type="compositionally biased region" description="Pro residues" evidence="9">
    <location>
        <begin position="1"/>
        <end position="14"/>
    </location>
</feature>
<dbReference type="InterPro" id="IPR013087">
    <property type="entry name" value="Znf_C2H2_type"/>
</dbReference>
<evidence type="ECO:0000256" key="8">
    <source>
        <dbReference type="PROSITE-ProRule" id="PRU00042"/>
    </source>
</evidence>
<dbReference type="AlphaFoldDB" id="A0A7K7RAM9"/>
<evidence type="ECO:0000256" key="2">
    <source>
        <dbReference type="ARBA" id="ARBA00004123"/>
    </source>
</evidence>
<evidence type="ECO:0000259" key="10">
    <source>
        <dbReference type="PROSITE" id="PS50157"/>
    </source>
</evidence>
<dbReference type="Pfam" id="PF00096">
    <property type="entry name" value="zf-C2H2"/>
    <property type="match status" value="1"/>
</dbReference>
<dbReference type="InterPro" id="IPR036236">
    <property type="entry name" value="Znf_C2H2_sf"/>
</dbReference>
<dbReference type="FunFam" id="3.30.160.60:FF:000360">
    <property type="entry name" value="zinc finger protein 572"/>
    <property type="match status" value="1"/>
</dbReference>
<feature type="domain" description="C2H2-type" evidence="10">
    <location>
        <begin position="49"/>
        <end position="73"/>
    </location>
</feature>
<feature type="non-terminal residue" evidence="11">
    <location>
        <position position="1"/>
    </location>
</feature>
<feature type="non-terminal residue" evidence="11">
    <location>
        <position position="73"/>
    </location>
</feature>
<dbReference type="SUPFAM" id="SSF57667">
    <property type="entry name" value="beta-beta-alpha zinc fingers"/>
    <property type="match status" value="1"/>
</dbReference>
<comment type="similarity">
    <text evidence="3">Belongs to the krueppel C2H2-type zinc-finger protein family.</text>
</comment>
<dbReference type="GO" id="GO:0005634">
    <property type="term" value="C:nucleus"/>
    <property type="evidence" value="ECO:0007669"/>
    <property type="project" value="UniProtKB-SubCell"/>
</dbReference>
<dbReference type="Proteomes" id="UP000540071">
    <property type="component" value="Unassembled WGS sequence"/>
</dbReference>
<accession>A0A7K7RAM9</accession>
<keyword evidence="7" id="KW-0539">Nucleus</keyword>
<evidence type="ECO:0000313" key="11">
    <source>
        <dbReference type="EMBL" id="NWZ88670.1"/>
    </source>
</evidence>
<gene>
    <name evidence="11" type="primary">Znf250_1</name>
    <name evidence="11" type="ORF">POEATR_R15557</name>
</gene>
<keyword evidence="4" id="KW-0805">Transcription regulation</keyword>
<evidence type="ECO:0000256" key="1">
    <source>
        <dbReference type="ARBA" id="ARBA00003767"/>
    </source>
</evidence>
<dbReference type="PROSITE" id="PS00028">
    <property type="entry name" value="ZINC_FINGER_C2H2_1"/>
    <property type="match status" value="1"/>
</dbReference>
<dbReference type="GO" id="GO:0003677">
    <property type="term" value="F:DNA binding"/>
    <property type="evidence" value="ECO:0007669"/>
    <property type="project" value="UniProtKB-KW"/>
</dbReference>
<evidence type="ECO:0000256" key="7">
    <source>
        <dbReference type="ARBA" id="ARBA00023242"/>
    </source>
</evidence>
<evidence type="ECO:0000256" key="4">
    <source>
        <dbReference type="ARBA" id="ARBA00023015"/>
    </source>
</evidence>
<feature type="region of interest" description="Disordered" evidence="9">
    <location>
        <begin position="1"/>
        <end position="50"/>
    </location>
</feature>
<dbReference type="SMART" id="SM00355">
    <property type="entry name" value="ZnF_C2H2"/>
    <property type="match status" value="1"/>
</dbReference>
<organism evidence="11 12">
    <name type="scientific">Poecile atricapillus</name>
    <name type="common">Black-capped chickadee</name>
    <name type="synonym">Parus atricapillus</name>
    <dbReference type="NCBI Taxonomy" id="48891"/>
    <lineage>
        <taxon>Eukaryota</taxon>
        <taxon>Metazoa</taxon>
        <taxon>Chordata</taxon>
        <taxon>Craniata</taxon>
        <taxon>Vertebrata</taxon>
        <taxon>Euteleostomi</taxon>
        <taxon>Archelosauria</taxon>
        <taxon>Archosauria</taxon>
        <taxon>Dinosauria</taxon>
        <taxon>Saurischia</taxon>
        <taxon>Theropoda</taxon>
        <taxon>Coelurosauria</taxon>
        <taxon>Aves</taxon>
        <taxon>Neognathae</taxon>
        <taxon>Neoaves</taxon>
        <taxon>Telluraves</taxon>
        <taxon>Australaves</taxon>
        <taxon>Passeriformes</taxon>
        <taxon>Paridae</taxon>
        <taxon>Poecile</taxon>
    </lineage>
</organism>
<comment type="function">
    <text evidence="1">May be involved in transcriptional regulation.</text>
</comment>
<name>A0A7K7RAM9_POEAT</name>
<keyword evidence="12" id="KW-1185">Reference proteome</keyword>
<evidence type="ECO:0000256" key="6">
    <source>
        <dbReference type="ARBA" id="ARBA00023163"/>
    </source>
</evidence>
<dbReference type="EMBL" id="VZSS01000506">
    <property type="protein sequence ID" value="NWZ88670.1"/>
    <property type="molecule type" value="Genomic_DNA"/>
</dbReference>
<proteinExistence type="inferred from homology"/>
<keyword evidence="6" id="KW-0804">Transcription</keyword>
<keyword evidence="8" id="KW-0863">Zinc-finger</keyword>